<dbReference type="PANTHER" id="PTHR32154">
    <property type="entry name" value="PYRUVATE-FLAVODOXIN OXIDOREDUCTASE-RELATED"/>
    <property type="match status" value="1"/>
</dbReference>
<accession>A0A5V4TRS5</accession>
<dbReference type="GO" id="GO:0006979">
    <property type="term" value="P:response to oxidative stress"/>
    <property type="evidence" value="ECO:0007669"/>
    <property type="project" value="TreeGrafter"/>
</dbReference>
<evidence type="ECO:0000313" key="4">
    <source>
        <dbReference type="EMBL" id="EBU3496296.1"/>
    </source>
</evidence>
<feature type="non-terminal residue" evidence="4">
    <location>
        <position position="203"/>
    </location>
</feature>
<proteinExistence type="predicted"/>
<dbReference type="Pfam" id="PF01558">
    <property type="entry name" value="POR"/>
    <property type="match status" value="1"/>
</dbReference>
<dbReference type="GO" id="GO:0016903">
    <property type="term" value="F:oxidoreductase activity, acting on the aldehyde or oxo group of donors"/>
    <property type="evidence" value="ECO:0007669"/>
    <property type="project" value="InterPro"/>
</dbReference>
<dbReference type="InterPro" id="IPR050722">
    <property type="entry name" value="Pyruvate:ferred/Flavod_OxRd"/>
</dbReference>
<keyword evidence="4" id="KW-0670">Pyruvate</keyword>
<protein>
    <submittedName>
        <fullName evidence="4">Pyruvate:ferredoxin (Flavodoxin) oxidoreductase</fullName>
    </submittedName>
</protein>
<dbReference type="PANTHER" id="PTHR32154:SF0">
    <property type="entry name" value="PYRUVATE-FLAVODOXIN OXIDOREDUCTASE-RELATED"/>
    <property type="match status" value="1"/>
</dbReference>
<dbReference type="FunFam" id="3.40.920.10:FF:000001">
    <property type="entry name" value="Pyruvate:ferredoxin (Flavodoxin) oxidoreductase"/>
    <property type="match status" value="1"/>
</dbReference>
<keyword evidence="1" id="KW-0560">Oxidoreductase</keyword>
<organism evidence="4">
    <name type="scientific">Salmonella enterica</name>
    <name type="common">Salmonella choleraesuis</name>
    <dbReference type="NCBI Taxonomy" id="28901"/>
    <lineage>
        <taxon>Bacteria</taxon>
        <taxon>Pseudomonadati</taxon>
        <taxon>Pseudomonadota</taxon>
        <taxon>Gammaproteobacteria</taxon>
        <taxon>Enterobacterales</taxon>
        <taxon>Enterobacteriaceae</taxon>
        <taxon>Salmonella</taxon>
    </lineage>
</organism>
<evidence type="ECO:0000256" key="1">
    <source>
        <dbReference type="ARBA" id="ARBA00023002"/>
    </source>
</evidence>
<dbReference type="SUPFAM" id="SSF53323">
    <property type="entry name" value="Pyruvate-ferredoxin oxidoreductase, PFOR, domain III"/>
    <property type="match status" value="1"/>
</dbReference>
<dbReference type="AlphaFoldDB" id="A0A5V4TRS5"/>
<dbReference type="InterPro" id="IPR019752">
    <property type="entry name" value="Pyrv/ketoisovalerate_OxRed_cat"/>
</dbReference>
<dbReference type="Gene3D" id="3.40.920.10">
    <property type="entry name" value="Pyruvate-ferredoxin oxidoreductase, PFOR, domain III"/>
    <property type="match status" value="1"/>
</dbReference>
<evidence type="ECO:0000256" key="2">
    <source>
        <dbReference type="ARBA" id="ARBA00048963"/>
    </source>
</evidence>
<gene>
    <name evidence="4" type="ORF">CVP28_23630</name>
</gene>
<name>A0A5V4TRS5_SALER</name>
<dbReference type="InterPro" id="IPR002869">
    <property type="entry name" value="Pyrv_flavodox_OxRed_cen"/>
</dbReference>
<sequence>TLPGSAKLEALFYGLGSDGSVSATKNNIKIIGNSTPWYAQGYFVYDSKKAGGLTVSHLRVSEKPIRSAYLIAQADFVGCHQLQFIDKYQMAERLKPGGIFLLNTPYSADEVWSRLPQEVQAVLNQKKARFYVVNAAKIARECGLGARINTVMQMAFFHLTHILPGDSALVELQGAIAKSYSSKGQDLVERNWQALALAQESLA</sequence>
<comment type="caution">
    <text evidence="4">The sequence shown here is derived from an EMBL/GenBank/DDBJ whole genome shotgun (WGS) entry which is preliminary data.</text>
</comment>
<dbReference type="EMBL" id="AAHBTL010000283">
    <property type="protein sequence ID" value="EBU3496296.1"/>
    <property type="molecule type" value="Genomic_DNA"/>
</dbReference>
<reference evidence="4" key="1">
    <citation type="submission" date="2018-07" db="EMBL/GenBank/DDBJ databases">
        <authorList>
            <consortium name="GenomeTrakr network: Whole genome sequencing for foodborne pathogen traceback"/>
        </authorList>
    </citation>
    <scope>NUCLEOTIDE SEQUENCE</scope>
    <source>
        <strain evidence="4">CFSAN071823</strain>
    </source>
</reference>
<comment type="catalytic activity">
    <reaction evidence="2">
        <text>oxidized [flavodoxin] + pyruvate + CoA + 2 H(+) = reduced [flavodoxin] + acetyl-CoA + CO2</text>
        <dbReference type="Rhea" id="RHEA:44140"/>
        <dbReference type="Rhea" id="RHEA-COMP:10622"/>
        <dbReference type="Rhea" id="RHEA-COMP:10623"/>
        <dbReference type="ChEBI" id="CHEBI:15361"/>
        <dbReference type="ChEBI" id="CHEBI:15378"/>
        <dbReference type="ChEBI" id="CHEBI:16526"/>
        <dbReference type="ChEBI" id="CHEBI:57287"/>
        <dbReference type="ChEBI" id="CHEBI:57288"/>
        <dbReference type="ChEBI" id="CHEBI:57618"/>
        <dbReference type="ChEBI" id="CHEBI:58210"/>
    </reaction>
</comment>
<feature type="non-terminal residue" evidence="4">
    <location>
        <position position="1"/>
    </location>
</feature>
<evidence type="ECO:0000259" key="3">
    <source>
        <dbReference type="Pfam" id="PF01558"/>
    </source>
</evidence>
<feature type="domain" description="Pyruvate/ketoisovalerate oxidoreductase catalytic" evidence="3">
    <location>
        <begin position="16"/>
        <end position="198"/>
    </location>
</feature>